<name>K9CSL5_SPHYA</name>
<dbReference type="PATRIC" id="fig|883163.3.peg.2495"/>
<dbReference type="InterPro" id="IPR013785">
    <property type="entry name" value="Aldolase_TIM"/>
</dbReference>
<dbReference type="PANTHER" id="PTHR43819">
    <property type="entry name" value="ARCHAEAL-TYPE GLUTAMATE SYNTHASE [NADPH]"/>
    <property type="match status" value="1"/>
</dbReference>
<dbReference type="InterPro" id="IPR024188">
    <property type="entry name" value="GltB"/>
</dbReference>
<dbReference type="PIRSF" id="PIRSF500060">
    <property type="entry name" value="UCP500060"/>
    <property type="match status" value="1"/>
</dbReference>
<keyword evidence="6" id="KW-1185">Reference proteome</keyword>
<dbReference type="PIRSF" id="PIRSF006429">
    <property type="entry name" value="GOGAT_lg_2"/>
    <property type="match status" value="1"/>
</dbReference>
<dbReference type="GO" id="GO:0006537">
    <property type="term" value="P:glutamate biosynthetic process"/>
    <property type="evidence" value="ECO:0007669"/>
    <property type="project" value="InterPro"/>
</dbReference>
<accession>K9CSL5</accession>
<evidence type="ECO:0000313" key="5">
    <source>
        <dbReference type="EMBL" id="EKU74918.1"/>
    </source>
</evidence>
<dbReference type="InterPro" id="IPR027283">
    <property type="entry name" value="YerD"/>
</dbReference>
<evidence type="ECO:0000256" key="2">
    <source>
        <dbReference type="PIRNR" id="PIRNR006429"/>
    </source>
</evidence>
<dbReference type="EMBL" id="AGZU01000008">
    <property type="protein sequence ID" value="EKU74918.1"/>
    <property type="molecule type" value="Genomic_DNA"/>
</dbReference>
<dbReference type="Proteomes" id="UP000009887">
    <property type="component" value="Unassembled WGS sequence"/>
</dbReference>
<feature type="transmembrane region" description="Helical" evidence="3">
    <location>
        <begin position="43"/>
        <end position="62"/>
    </location>
</feature>
<dbReference type="GO" id="GO:0015930">
    <property type="term" value="F:glutamate synthase activity"/>
    <property type="evidence" value="ECO:0007669"/>
    <property type="project" value="InterPro"/>
</dbReference>
<dbReference type="Pfam" id="PF01645">
    <property type="entry name" value="Glu_synthase"/>
    <property type="match status" value="1"/>
</dbReference>
<keyword evidence="3" id="KW-0472">Membrane</keyword>
<evidence type="ECO:0000256" key="3">
    <source>
        <dbReference type="SAM" id="Phobius"/>
    </source>
</evidence>
<dbReference type="CDD" id="cd02808">
    <property type="entry name" value="GltS_FMN"/>
    <property type="match status" value="1"/>
</dbReference>
<feature type="domain" description="Glutamate synthase" evidence="4">
    <location>
        <begin position="167"/>
        <end position="485"/>
    </location>
</feature>
<reference evidence="5 6" key="1">
    <citation type="submission" date="2012-09" db="EMBL/GenBank/DDBJ databases">
        <title>The Genome Sequence of Sphingobium yanoikuyae ATCC 51230.</title>
        <authorList>
            <consortium name="The Broad Institute Genome Sequencing Platform"/>
            <person name="Earl A."/>
            <person name="Ward D."/>
            <person name="Feldgarden M."/>
            <person name="Gevers D."/>
            <person name="Huys G."/>
            <person name="Walker B."/>
            <person name="Young S.K."/>
            <person name="Zeng Q."/>
            <person name="Gargeya S."/>
            <person name="Fitzgerald M."/>
            <person name="Haas B."/>
            <person name="Abouelleil A."/>
            <person name="Alvarado L."/>
            <person name="Arachchi H.M."/>
            <person name="Berlin A.M."/>
            <person name="Chapman S.B."/>
            <person name="Goldberg J."/>
            <person name="Griggs A."/>
            <person name="Gujja S."/>
            <person name="Hansen M."/>
            <person name="Howarth C."/>
            <person name="Imamovic A."/>
            <person name="Larimer J."/>
            <person name="McCowen C."/>
            <person name="Montmayeur A."/>
            <person name="Murphy C."/>
            <person name="Neiman D."/>
            <person name="Pearson M."/>
            <person name="Priest M."/>
            <person name="Roberts A."/>
            <person name="Saif S."/>
            <person name="Shea T."/>
            <person name="Sisk P."/>
            <person name="Sykes S."/>
            <person name="Wortman J."/>
            <person name="Nusbaum C."/>
            <person name="Birren B."/>
        </authorList>
    </citation>
    <scope>NUCLEOTIDE SEQUENCE [LARGE SCALE GENOMIC DNA]</scope>
    <source>
        <strain evidence="5 6">ATCC 51230</strain>
    </source>
</reference>
<evidence type="ECO:0000259" key="4">
    <source>
        <dbReference type="Pfam" id="PF01645"/>
    </source>
</evidence>
<dbReference type="SUPFAM" id="SSF51395">
    <property type="entry name" value="FMN-linked oxidoreductases"/>
    <property type="match status" value="1"/>
</dbReference>
<gene>
    <name evidence="5" type="ORF">HMPREF9718_02446</name>
</gene>
<dbReference type="HOGENOM" id="CLU_026563_1_0_5"/>
<feature type="transmembrane region" description="Helical" evidence="3">
    <location>
        <begin position="21"/>
        <end position="37"/>
    </location>
</feature>
<dbReference type="InterPro" id="IPR002932">
    <property type="entry name" value="Glu_synthdom"/>
</dbReference>
<comment type="caution">
    <text evidence="5">The sequence shown here is derived from an EMBL/GenBank/DDBJ whole genome shotgun (WGS) entry which is preliminary data.</text>
</comment>
<evidence type="ECO:0000256" key="1">
    <source>
        <dbReference type="ARBA" id="ARBA00009716"/>
    </source>
</evidence>
<organism evidence="5 6">
    <name type="scientific">Sphingobium yanoikuyae ATCC 51230</name>
    <dbReference type="NCBI Taxonomy" id="883163"/>
    <lineage>
        <taxon>Bacteria</taxon>
        <taxon>Pseudomonadati</taxon>
        <taxon>Pseudomonadota</taxon>
        <taxon>Alphaproteobacteria</taxon>
        <taxon>Sphingomonadales</taxon>
        <taxon>Sphingomonadaceae</taxon>
        <taxon>Sphingobium</taxon>
    </lineage>
</organism>
<sequence>MSERPNLVAALTRDRPLSRNLLLLIGLVGTIGTLAIGRHHRHALWLLLVLAPILVLALTDLFQSHHSLRRNYPASARFRWFFEWLRPFARAYFVESDLDGRPYSHDERALVYARAKGEADAHPFGTELDVYSDEYEWLAHSIAPSRNAPRETRVHVGTDQCSRPYQAARLNISAMSFGALGSNAIEALNLGAKIGAFYHDTGEGGLSPYHLKHGGDIVWEIGSGYFGCRDRQGQFDPSHFADRAAHDAVKMTEIKLSQGAKPGHGGLLPAAKVTREIAETRDVPMGEDCLSPAGHSAFSTPIQLVEFAGRMRELSGGKPVGIKLCVGYPHELFAVVKAMIETGILIDFIVIDGAEGGTGAAPTELSDRVGMPLREGLMLARNALVGTNLKGKIRLAASGKVSSGAGIAMNAALGADWCNAARAFMFSLGCVQSMRCHTDTCPTGVATQSPARQRGLVIPEKAERVARFQQSTLSALHDIVVACGLNSPDEFTPDGLRQRISAVEMRSFDEL</sequence>
<proteinExistence type="inferred from homology"/>
<dbReference type="Gene3D" id="3.20.20.70">
    <property type="entry name" value="Aldolase class I"/>
    <property type="match status" value="1"/>
</dbReference>
<evidence type="ECO:0000313" key="6">
    <source>
        <dbReference type="Proteomes" id="UP000009887"/>
    </source>
</evidence>
<dbReference type="AlphaFoldDB" id="K9CSL5"/>
<keyword evidence="3" id="KW-0812">Transmembrane</keyword>
<dbReference type="PANTHER" id="PTHR43819:SF1">
    <property type="entry name" value="ARCHAEAL-TYPE GLUTAMATE SYNTHASE [NADPH]"/>
    <property type="match status" value="1"/>
</dbReference>
<protein>
    <recommendedName>
        <fullName evidence="4">Glutamate synthase domain-containing protein</fullName>
    </recommendedName>
</protein>
<keyword evidence="3" id="KW-1133">Transmembrane helix</keyword>
<comment type="similarity">
    <text evidence="1 2">Belongs to the glutamate synthase family.</text>
</comment>